<reference evidence="1 2" key="1">
    <citation type="submission" date="2021-01" db="EMBL/GenBank/DDBJ databases">
        <title>Whole genome shotgun sequence of Verrucosispora lutea NBRC 106530.</title>
        <authorList>
            <person name="Komaki H."/>
            <person name="Tamura T."/>
        </authorList>
    </citation>
    <scope>NUCLEOTIDE SEQUENCE [LARGE SCALE GENOMIC DNA]</scope>
    <source>
        <strain evidence="1 2">NBRC 106530</strain>
    </source>
</reference>
<accession>A0ABQ4J254</accession>
<sequence>MTDHRHCRFSASDGVLELAGPPAALRSLSRILRQHAEPCEVSITGGSVAQQVTSGPLRVSLRDMTTLHFGGSPAHLDIIWDALDDVAEDAETTEKRRVNRHQHIEYYPGDTYRSPDSMPLIIVADWPDEQVPPTH</sequence>
<gene>
    <name evidence="1" type="ORF">Vlu01_48640</name>
</gene>
<dbReference type="Pfam" id="PF15566">
    <property type="entry name" value="Imm32"/>
    <property type="match status" value="2"/>
</dbReference>
<dbReference type="EMBL" id="BOPB01000031">
    <property type="protein sequence ID" value="GIJ24240.1"/>
    <property type="molecule type" value="Genomic_DNA"/>
</dbReference>
<evidence type="ECO:0000313" key="2">
    <source>
        <dbReference type="Proteomes" id="UP000643165"/>
    </source>
</evidence>
<comment type="caution">
    <text evidence="1">The sequence shown here is derived from an EMBL/GenBank/DDBJ whole genome shotgun (WGS) entry which is preliminary data.</text>
</comment>
<keyword evidence="2" id="KW-1185">Reference proteome</keyword>
<proteinExistence type="predicted"/>
<protein>
    <submittedName>
        <fullName evidence="1">Uncharacterized protein</fullName>
    </submittedName>
</protein>
<dbReference type="InterPro" id="IPR029083">
    <property type="entry name" value="Imm32"/>
</dbReference>
<evidence type="ECO:0000313" key="1">
    <source>
        <dbReference type="EMBL" id="GIJ24240.1"/>
    </source>
</evidence>
<name>A0ABQ4J254_9ACTN</name>
<organism evidence="1 2">
    <name type="scientific">Micromonospora lutea</name>
    <dbReference type="NCBI Taxonomy" id="419825"/>
    <lineage>
        <taxon>Bacteria</taxon>
        <taxon>Bacillati</taxon>
        <taxon>Actinomycetota</taxon>
        <taxon>Actinomycetes</taxon>
        <taxon>Micromonosporales</taxon>
        <taxon>Micromonosporaceae</taxon>
        <taxon>Micromonospora</taxon>
    </lineage>
</organism>
<dbReference type="Proteomes" id="UP000643165">
    <property type="component" value="Unassembled WGS sequence"/>
</dbReference>